<dbReference type="Gramene" id="scaffold_102612.1">
    <property type="protein sequence ID" value="scaffold_102612.1"/>
    <property type="gene ID" value="scaffold_102612.1"/>
</dbReference>
<dbReference type="SUPFAM" id="SSF81383">
    <property type="entry name" value="F-box domain"/>
    <property type="match status" value="1"/>
</dbReference>
<dbReference type="PANTHER" id="PTHR31111:SF25">
    <property type="entry name" value="F-BOX ASSOCIATED UBIQUITINATION EFFECTOR FAMILY PROTEIN"/>
    <property type="match status" value="1"/>
</dbReference>
<organism evidence="3">
    <name type="scientific">Arabidopsis lyrata subsp. lyrata</name>
    <name type="common">Lyre-leaved rock-cress</name>
    <dbReference type="NCBI Taxonomy" id="81972"/>
    <lineage>
        <taxon>Eukaryota</taxon>
        <taxon>Viridiplantae</taxon>
        <taxon>Streptophyta</taxon>
        <taxon>Embryophyta</taxon>
        <taxon>Tracheophyta</taxon>
        <taxon>Spermatophyta</taxon>
        <taxon>Magnoliopsida</taxon>
        <taxon>eudicotyledons</taxon>
        <taxon>Gunneridae</taxon>
        <taxon>Pentapetalae</taxon>
        <taxon>rosids</taxon>
        <taxon>malvids</taxon>
        <taxon>Brassicales</taxon>
        <taxon>Brassicaceae</taxon>
        <taxon>Camelineae</taxon>
        <taxon>Arabidopsis</taxon>
    </lineage>
</organism>
<proteinExistence type="predicted"/>
<dbReference type="Pfam" id="PF00646">
    <property type="entry name" value="F-box"/>
    <property type="match status" value="1"/>
</dbReference>
<accession>D7KMM2</accession>
<dbReference type="EMBL" id="GL348713">
    <property type="protein sequence ID" value="EFH66810.1"/>
    <property type="molecule type" value="Genomic_DNA"/>
</dbReference>
<dbReference type="InterPro" id="IPR036047">
    <property type="entry name" value="F-box-like_dom_sf"/>
</dbReference>
<dbReference type="PANTHER" id="PTHR31111">
    <property type="entry name" value="BNAA05G37150D PROTEIN-RELATED"/>
    <property type="match status" value="1"/>
</dbReference>
<keyword evidence="3" id="KW-1185">Reference proteome</keyword>
<feature type="domain" description="F-box" evidence="1">
    <location>
        <begin position="17"/>
        <end position="43"/>
    </location>
</feature>
<sequence>MQCISNRFVNTNRFEIRLPAKSLMRFKCVSKLWLSLILSRYLTNRFLKPSPRSRYLAYFVDSEKHS</sequence>
<dbReference type="HOGENOM" id="CLU_2834586_0_0_1"/>
<evidence type="ECO:0000259" key="1">
    <source>
        <dbReference type="Pfam" id="PF00646"/>
    </source>
</evidence>
<name>D7KMM2_ARALL</name>
<dbReference type="Proteomes" id="UP000008694">
    <property type="component" value="Unassembled WGS sequence"/>
</dbReference>
<gene>
    <name evidence="2" type="ORF">ARALYDRAFT_889818</name>
</gene>
<dbReference type="AlphaFoldDB" id="D7KMM2"/>
<protein>
    <recommendedName>
        <fullName evidence="1">F-box domain-containing protein</fullName>
    </recommendedName>
</protein>
<reference evidence="3" key="1">
    <citation type="journal article" date="2011" name="Nat. Genet.">
        <title>The Arabidopsis lyrata genome sequence and the basis of rapid genome size change.</title>
        <authorList>
            <person name="Hu T.T."/>
            <person name="Pattyn P."/>
            <person name="Bakker E.G."/>
            <person name="Cao J."/>
            <person name="Cheng J.-F."/>
            <person name="Clark R.M."/>
            <person name="Fahlgren N."/>
            <person name="Fawcett J.A."/>
            <person name="Grimwood J."/>
            <person name="Gundlach H."/>
            <person name="Haberer G."/>
            <person name="Hollister J.D."/>
            <person name="Ossowski S."/>
            <person name="Ottilar R.P."/>
            <person name="Salamov A.A."/>
            <person name="Schneeberger K."/>
            <person name="Spannagl M."/>
            <person name="Wang X."/>
            <person name="Yang L."/>
            <person name="Nasrallah M.E."/>
            <person name="Bergelson J."/>
            <person name="Carrington J.C."/>
            <person name="Gaut B.S."/>
            <person name="Schmutz J."/>
            <person name="Mayer K.F.X."/>
            <person name="Van de Peer Y."/>
            <person name="Grigoriev I.V."/>
            <person name="Nordborg M."/>
            <person name="Weigel D."/>
            <person name="Guo Y.-L."/>
        </authorList>
    </citation>
    <scope>NUCLEOTIDE SEQUENCE [LARGE SCALE GENOMIC DNA]</scope>
    <source>
        <strain evidence="3">cv. MN47</strain>
    </source>
</reference>
<dbReference type="InterPro" id="IPR001810">
    <property type="entry name" value="F-box_dom"/>
</dbReference>
<evidence type="ECO:0000313" key="3">
    <source>
        <dbReference type="Proteomes" id="UP000008694"/>
    </source>
</evidence>
<evidence type="ECO:0000313" key="2">
    <source>
        <dbReference type="EMBL" id="EFH66810.1"/>
    </source>
</evidence>